<dbReference type="Pfam" id="PF00528">
    <property type="entry name" value="BPD_transp_1"/>
    <property type="match status" value="1"/>
</dbReference>
<dbReference type="PANTHER" id="PTHR43839">
    <property type="entry name" value="OPPC IN A BINDING PROTEIN-DEPENDENT TRANSPORT SYSTEM"/>
    <property type="match status" value="1"/>
</dbReference>
<dbReference type="InterPro" id="IPR035906">
    <property type="entry name" value="MetI-like_sf"/>
</dbReference>
<reference evidence="8" key="1">
    <citation type="journal article" date="2019" name="Int. J. Syst. Evol. Microbiol.">
        <title>The Global Catalogue of Microorganisms (GCM) 10K type strain sequencing project: providing services to taxonomists for standard genome sequencing and annotation.</title>
        <authorList>
            <consortium name="The Broad Institute Genomics Platform"/>
            <consortium name="The Broad Institute Genome Sequencing Center for Infectious Disease"/>
            <person name="Wu L."/>
            <person name="Ma J."/>
        </authorList>
    </citation>
    <scope>NUCLEOTIDE SEQUENCE [LARGE SCALE GENOMIC DNA]</scope>
    <source>
        <strain evidence="8">JCM 19129</strain>
    </source>
</reference>
<gene>
    <name evidence="7" type="ORF">GCM10025790_27410</name>
</gene>
<feature type="transmembrane region" description="Helical" evidence="5">
    <location>
        <begin position="156"/>
        <end position="180"/>
    </location>
</feature>
<evidence type="ECO:0000313" key="7">
    <source>
        <dbReference type="EMBL" id="GAA4927680.1"/>
    </source>
</evidence>
<dbReference type="InterPro" id="IPR000515">
    <property type="entry name" value="MetI-like"/>
</dbReference>
<dbReference type="EMBL" id="BAABLW010000007">
    <property type="protein sequence ID" value="GAA4927680.1"/>
    <property type="molecule type" value="Genomic_DNA"/>
</dbReference>
<feature type="transmembrane region" description="Helical" evidence="5">
    <location>
        <begin position="246"/>
        <end position="276"/>
    </location>
</feature>
<feature type="transmembrane region" description="Helical" evidence="5">
    <location>
        <begin position="67"/>
        <end position="89"/>
    </location>
</feature>
<feature type="transmembrane region" description="Helical" evidence="5">
    <location>
        <begin position="372"/>
        <end position="392"/>
    </location>
</feature>
<keyword evidence="3 5" id="KW-1133">Transmembrane helix</keyword>
<dbReference type="CDD" id="cd06261">
    <property type="entry name" value="TM_PBP2"/>
    <property type="match status" value="1"/>
</dbReference>
<evidence type="ECO:0000259" key="6">
    <source>
        <dbReference type="PROSITE" id="PS50928"/>
    </source>
</evidence>
<keyword evidence="5" id="KW-0813">Transport</keyword>
<evidence type="ECO:0000256" key="4">
    <source>
        <dbReference type="ARBA" id="ARBA00023136"/>
    </source>
</evidence>
<evidence type="ECO:0000256" key="1">
    <source>
        <dbReference type="ARBA" id="ARBA00004141"/>
    </source>
</evidence>
<keyword evidence="8" id="KW-1185">Reference proteome</keyword>
<dbReference type="RefSeq" id="WP_345478548.1">
    <property type="nucleotide sequence ID" value="NZ_BAABLW010000007.1"/>
</dbReference>
<dbReference type="SUPFAM" id="SSF161098">
    <property type="entry name" value="MetI-like"/>
    <property type="match status" value="1"/>
</dbReference>
<dbReference type="PANTHER" id="PTHR43839:SF3">
    <property type="entry name" value="OLIGOPEPTIDE ABC TRANSPORTER, PERMEASE PROTEIN"/>
    <property type="match status" value="1"/>
</dbReference>
<comment type="caution">
    <text evidence="7">The sequence shown here is derived from an EMBL/GenBank/DDBJ whole genome shotgun (WGS) entry which is preliminary data.</text>
</comment>
<dbReference type="InterPro" id="IPR025966">
    <property type="entry name" value="OppC_N"/>
</dbReference>
<feature type="domain" description="ABC transmembrane type-1" evidence="6">
    <location>
        <begin position="197"/>
        <end position="393"/>
    </location>
</feature>
<evidence type="ECO:0000256" key="3">
    <source>
        <dbReference type="ARBA" id="ARBA00022989"/>
    </source>
</evidence>
<accession>A0ABP9G408</accession>
<keyword evidence="4 5" id="KW-0472">Membrane</keyword>
<dbReference type="Proteomes" id="UP001500368">
    <property type="component" value="Unassembled WGS sequence"/>
</dbReference>
<dbReference type="Gene3D" id="1.10.3720.10">
    <property type="entry name" value="MetI-like"/>
    <property type="match status" value="1"/>
</dbReference>
<comment type="subcellular location">
    <subcellularLocation>
        <location evidence="5">Cell membrane</location>
        <topology evidence="5">Multi-pass membrane protein</topology>
    </subcellularLocation>
    <subcellularLocation>
        <location evidence="1">Membrane</location>
        <topology evidence="1">Multi-pass membrane protein</topology>
    </subcellularLocation>
</comment>
<sequence>MSLTAPKNGTRTIRLTRREKKIGMQEETTFDGGYTRTQQQAASRAQDKYYAAGQWRLMWTKLRSHRLAQISMVVLGLLYFGAIFAPFLAPYNLGSYDAAYIDAPPTRIRFFHEGQWVGPYVYGLEHSRDPETLRSILTADTDRIHRLQFFVEGSEWSFFGLFSSSIHLFGVDGGGRIFLFGTDGMGRDLFSRILLGSQVSLSIPLVGVAISFILGIVVGSIAGYFGGTIDFVIQRIIEIMRSFPTLPLWMALAAAIPSRVPVVTMFLYITVIMAFIEWTTLARVVRSKFVSLKQEDYVMAARVAGVRPMKIIGVHLVPGFMSYLIVAMTLAIPGMILGETALSFLGLGIQAPATSWGVLLQEAQNVASVSIYPHKLIPLIFVILTVLAFNFLGDGLRDAADPYKKANKR</sequence>
<feature type="transmembrane region" description="Helical" evidence="5">
    <location>
        <begin position="201"/>
        <end position="226"/>
    </location>
</feature>
<dbReference type="PROSITE" id="PS50928">
    <property type="entry name" value="ABC_TM1"/>
    <property type="match status" value="1"/>
</dbReference>
<protein>
    <submittedName>
        <fullName evidence="7">ABC transporter permease</fullName>
    </submittedName>
</protein>
<feature type="transmembrane region" description="Helical" evidence="5">
    <location>
        <begin position="312"/>
        <end position="336"/>
    </location>
</feature>
<evidence type="ECO:0000256" key="5">
    <source>
        <dbReference type="RuleBase" id="RU363032"/>
    </source>
</evidence>
<proteinExistence type="inferred from homology"/>
<name>A0ABP9G408_9MICC</name>
<dbReference type="Pfam" id="PF12911">
    <property type="entry name" value="OppC_N"/>
    <property type="match status" value="1"/>
</dbReference>
<keyword evidence="2 5" id="KW-0812">Transmembrane</keyword>
<comment type="similarity">
    <text evidence="5">Belongs to the binding-protein-dependent transport system permease family.</text>
</comment>
<evidence type="ECO:0000256" key="2">
    <source>
        <dbReference type="ARBA" id="ARBA00022692"/>
    </source>
</evidence>
<evidence type="ECO:0000313" key="8">
    <source>
        <dbReference type="Proteomes" id="UP001500368"/>
    </source>
</evidence>
<organism evidence="7 8">
    <name type="scientific">Nesterenkonia rhizosphaerae</name>
    <dbReference type="NCBI Taxonomy" id="1348272"/>
    <lineage>
        <taxon>Bacteria</taxon>
        <taxon>Bacillati</taxon>
        <taxon>Actinomycetota</taxon>
        <taxon>Actinomycetes</taxon>
        <taxon>Micrococcales</taxon>
        <taxon>Micrococcaceae</taxon>
        <taxon>Nesterenkonia</taxon>
    </lineage>
</organism>